<dbReference type="EMBL" id="JACSDY010000020">
    <property type="protein sequence ID" value="KAF7397171.1"/>
    <property type="molecule type" value="Genomic_DNA"/>
</dbReference>
<evidence type="ECO:0000313" key="1">
    <source>
        <dbReference type="EMBL" id="KAF7397171.1"/>
    </source>
</evidence>
<organism evidence="1 2">
    <name type="scientific">Vespula pensylvanica</name>
    <name type="common">Western yellow jacket</name>
    <name type="synonym">Wasp</name>
    <dbReference type="NCBI Taxonomy" id="30213"/>
    <lineage>
        <taxon>Eukaryota</taxon>
        <taxon>Metazoa</taxon>
        <taxon>Ecdysozoa</taxon>
        <taxon>Arthropoda</taxon>
        <taxon>Hexapoda</taxon>
        <taxon>Insecta</taxon>
        <taxon>Pterygota</taxon>
        <taxon>Neoptera</taxon>
        <taxon>Endopterygota</taxon>
        <taxon>Hymenoptera</taxon>
        <taxon>Apocrita</taxon>
        <taxon>Aculeata</taxon>
        <taxon>Vespoidea</taxon>
        <taxon>Vespidae</taxon>
        <taxon>Vespinae</taxon>
        <taxon>Vespula</taxon>
    </lineage>
</organism>
<reference evidence="1" key="1">
    <citation type="journal article" date="2020" name="G3 (Bethesda)">
        <title>High-Quality Assemblies for Three Invasive Social Wasps from the &lt;i&gt;Vespula&lt;/i&gt; Genus.</title>
        <authorList>
            <person name="Harrop T.W.R."/>
            <person name="Guhlin J."/>
            <person name="McLaughlin G.M."/>
            <person name="Permina E."/>
            <person name="Stockwell P."/>
            <person name="Gilligan J."/>
            <person name="Le Lec M.F."/>
            <person name="Gruber M.A.M."/>
            <person name="Quinn O."/>
            <person name="Lovegrove M."/>
            <person name="Duncan E.J."/>
            <person name="Remnant E.J."/>
            <person name="Van Eeckhoven J."/>
            <person name="Graham B."/>
            <person name="Knapp R.A."/>
            <person name="Langford K.W."/>
            <person name="Kronenberg Z."/>
            <person name="Press M.O."/>
            <person name="Eacker S.M."/>
            <person name="Wilson-Rankin E.E."/>
            <person name="Purcell J."/>
            <person name="Lester P.J."/>
            <person name="Dearden P.K."/>
        </authorList>
    </citation>
    <scope>NUCLEOTIDE SEQUENCE</scope>
    <source>
        <strain evidence="1">Volc-1</strain>
    </source>
</reference>
<protein>
    <submittedName>
        <fullName evidence="1">Uncharacterized protein</fullName>
    </submittedName>
</protein>
<evidence type="ECO:0000313" key="2">
    <source>
        <dbReference type="Proteomes" id="UP000600918"/>
    </source>
</evidence>
<name>A0A834K4I7_VESPE</name>
<comment type="caution">
    <text evidence="1">The sequence shown here is derived from an EMBL/GenBank/DDBJ whole genome shotgun (WGS) entry which is preliminary data.</text>
</comment>
<dbReference type="Gene3D" id="3.30.420.10">
    <property type="entry name" value="Ribonuclease H-like superfamily/Ribonuclease H"/>
    <property type="match status" value="1"/>
</dbReference>
<dbReference type="AlphaFoldDB" id="A0A834K4I7"/>
<gene>
    <name evidence="1" type="ORF">H0235_016708</name>
</gene>
<dbReference type="Proteomes" id="UP000600918">
    <property type="component" value="Unassembled WGS sequence"/>
</dbReference>
<keyword evidence="2" id="KW-1185">Reference proteome</keyword>
<proteinExistence type="predicted"/>
<accession>A0A834K4I7</accession>
<sequence length="82" mass="9833">MLWIDIEKFVKQQKLKNLEELYTVIQDGWKSIPMERCIQSMLQRYGETTIQEEWHNISSDYCERLVQIMTKRINAVLKAKGL</sequence>
<dbReference type="InterPro" id="IPR036397">
    <property type="entry name" value="RNaseH_sf"/>
</dbReference>
<dbReference type="GO" id="GO:0003676">
    <property type="term" value="F:nucleic acid binding"/>
    <property type="evidence" value="ECO:0007669"/>
    <property type="project" value="InterPro"/>
</dbReference>